<evidence type="ECO:0000313" key="2">
    <source>
        <dbReference type="Proteomes" id="UP001174909"/>
    </source>
</evidence>
<reference evidence="1" key="1">
    <citation type="submission" date="2023-03" db="EMBL/GenBank/DDBJ databases">
        <authorList>
            <person name="Steffen K."/>
            <person name="Cardenas P."/>
        </authorList>
    </citation>
    <scope>NUCLEOTIDE SEQUENCE</scope>
</reference>
<keyword evidence="2" id="KW-1185">Reference proteome</keyword>
<dbReference type="Proteomes" id="UP001174909">
    <property type="component" value="Unassembled WGS sequence"/>
</dbReference>
<accession>A0AA35TF10</accession>
<dbReference type="AlphaFoldDB" id="A0AA35TF10"/>
<dbReference type="EMBL" id="CASHTH010003552">
    <property type="protein sequence ID" value="CAI8046291.1"/>
    <property type="molecule type" value="Genomic_DNA"/>
</dbReference>
<evidence type="ECO:0000313" key="1">
    <source>
        <dbReference type="EMBL" id="CAI8046291.1"/>
    </source>
</evidence>
<organism evidence="1 2">
    <name type="scientific">Geodia barretti</name>
    <name type="common">Barrett's horny sponge</name>
    <dbReference type="NCBI Taxonomy" id="519541"/>
    <lineage>
        <taxon>Eukaryota</taxon>
        <taxon>Metazoa</taxon>
        <taxon>Porifera</taxon>
        <taxon>Demospongiae</taxon>
        <taxon>Heteroscleromorpha</taxon>
        <taxon>Tetractinellida</taxon>
        <taxon>Astrophorina</taxon>
        <taxon>Geodiidae</taxon>
        <taxon>Geodia</taxon>
    </lineage>
</organism>
<proteinExistence type="predicted"/>
<protein>
    <submittedName>
        <fullName evidence="1">Nuclear nucleic acid-binding protein C1D</fullName>
    </submittedName>
</protein>
<sequence length="103" mass="11360">MAAVEVGRGGEDEEDDAVPEEIEETCLEVHEALAGVDRLLKPVLSVGRVSLEERMDELDSASLILLLAYTMNSLFWGEIDCHPACPFITDQSLFPQSISPLRE</sequence>
<comment type="caution">
    <text evidence="1">The sequence shown here is derived from an EMBL/GenBank/DDBJ whole genome shotgun (WGS) entry which is preliminary data.</text>
</comment>
<gene>
    <name evidence="1" type="ORF">GBAR_LOCUS25585</name>
</gene>
<name>A0AA35TF10_GEOBA</name>